<dbReference type="NCBIfam" id="TIGR03522">
    <property type="entry name" value="GldA_ABC_ATP"/>
    <property type="match status" value="1"/>
</dbReference>
<evidence type="ECO:0000256" key="2">
    <source>
        <dbReference type="ARBA" id="ARBA00022448"/>
    </source>
</evidence>
<keyword evidence="4 6" id="KW-0067">ATP-binding</keyword>
<dbReference type="InterPro" id="IPR027417">
    <property type="entry name" value="P-loop_NTPase"/>
</dbReference>
<name>A0A2W7NF79_9BACT</name>
<feature type="domain" description="ABC transporter" evidence="5">
    <location>
        <begin position="3"/>
        <end position="230"/>
    </location>
</feature>
<keyword evidence="2" id="KW-0813">Transport</keyword>
<dbReference type="SMART" id="SM00382">
    <property type="entry name" value="AAA"/>
    <property type="match status" value="1"/>
</dbReference>
<keyword evidence="7" id="KW-1185">Reference proteome</keyword>
<evidence type="ECO:0000256" key="1">
    <source>
        <dbReference type="ARBA" id="ARBA00005417"/>
    </source>
</evidence>
<evidence type="ECO:0000313" key="7">
    <source>
        <dbReference type="Proteomes" id="UP000249239"/>
    </source>
</evidence>
<dbReference type="OrthoDB" id="9808363at2"/>
<protein>
    <submittedName>
        <fullName evidence="6">ABC-2 type transport system ATP-binding protein</fullName>
    </submittedName>
</protein>
<dbReference type="PANTHER" id="PTHR43335:SF4">
    <property type="entry name" value="ABC TRANSPORTER, ATP-BINDING PROTEIN"/>
    <property type="match status" value="1"/>
</dbReference>
<organism evidence="6 7">
    <name type="scientific">Breznakibacter xylanolyticus</name>
    <dbReference type="NCBI Taxonomy" id="990"/>
    <lineage>
        <taxon>Bacteria</taxon>
        <taxon>Pseudomonadati</taxon>
        <taxon>Bacteroidota</taxon>
        <taxon>Bacteroidia</taxon>
        <taxon>Marinilabiliales</taxon>
        <taxon>Marinilabiliaceae</taxon>
        <taxon>Breznakibacter</taxon>
    </lineage>
</organism>
<dbReference type="GO" id="GO:0005524">
    <property type="term" value="F:ATP binding"/>
    <property type="evidence" value="ECO:0007669"/>
    <property type="project" value="UniProtKB-KW"/>
</dbReference>
<sequence>MSIQVKQVTKTYGIQKALNEVSFNIPSGEVVGFLGPNGAGKSTMMKIITGYLPPSAGEVEVCGMNIADNTLDIRRKIGYLPEHNPLYSDMYVSEYLSMVAGIYHLPKPDARIREMIGLTGLTPEKHKKIGALSKGYRQRVGLAQALLPDPKVLILDEPTTGLDPNQIVDVRELIRNIGREKTVMLSTHIMQEVQAICQRVIIINKGEIVADNRSEQLSASTFQNEEIINVEFDAPICTESLSLQSGITGISQHGAAHYKITAPGDGNDIRPVIFKWAVENQRVILEMNRESRSLEEVFHALTRSGS</sequence>
<dbReference type="InterPro" id="IPR003593">
    <property type="entry name" value="AAA+_ATPase"/>
</dbReference>
<dbReference type="Pfam" id="PF00005">
    <property type="entry name" value="ABC_tran"/>
    <property type="match status" value="1"/>
</dbReference>
<comment type="similarity">
    <text evidence="1">Belongs to the ABC transporter superfamily.</text>
</comment>
<dbReference type="InterPro" id="IPR019864">
    <property type="entry name" value="Motility-assoc_ABC_GldA"/>
</dbReference>
<comment type="caution">
    <text evidence="6">The sequence shown here is derived from an EMBL/GenBank/DDBJ whole genome shotgun (WGS) entry which is preliminary data.</text>
</comment>
<dbReference type="Proteomes" id="UP000249239">
    <property type="component" value="Unassembled WGS sequence"/>
</dbReference>
<dbReference type="GO" id="GO:0016887">
    <property type="term" value="F:ATP hydrolysis activity"/>
    <property type="evidence" value="ECO:0007669"/>
    <property type="project" value="InterPro"/>
</dbReference>
<proteinExistence type="inferred from homology"/>
<dbReference type="AlphaFoldDB" id="A0A2W7NF79"/>
<evidence type="ECO:0000256" key="4">
    <source>
        <dbReference type="ARBA" id="ARBA00022840"/>
    </source>
</evidence>
<dbReference type="RefSeq" id="WP_111445304.1">
    <property type="nucleotide sequence ID" value="NZ_QKZK01000011.1"/>
</dbReference>
<accession>A0A2W7NF79</accession>
<keyword evidence="3" id="KW-0547">Nucleotide-binding</keyword>
<dbReference type="PROSITE" id="PS50893">
    <property type="entry name" value="ABC_TRANSPORTER_2"/>
    <property type="match status" value="1"/>
</dbReference>
<evidence type="ECO:0000313" key="6">
    <source>
        <dbReference type="EMBL" id="PZX16807.1"/>
    </source>
</evidence>
<reference evidence="6 7" key="1">
    <citation type="submission" date="2018-06" db="EMBL/GenBank/DDBJ databases">
        <title>Genomic Encyclopedia of Archaeal and Bacterial Type Strains, Phase II (KMG-II): from individual species to whole genera.</title>
        <authorList>
            <person name="Goeker M."/>
        </authorList>
    </citation>
    <scope>NUCLEOTIDE SEQUENCE [LARGE SCALE GENOMIC DNA]</scope>
    <source>
        <strain evidence="6 7">DSM 6779</strain>
    </source>
</reference>
<gene>
    <name evidence="6" type="ORF">LX69_01621</name>
</gene>
<dbReference type="PANTHER" id="PTHR43335">
    <property type="entry name" value="ABC TRANSPORTER, ATP-BINDING PROTEIN"/>
    <property type="match status" value="1"/>
</dbReference>
<dbReference type="Gene3D" id="3.40.50.300">
    <property type="entry name" value="P-loop containing nucleotide triphosphate hydrolases"/>
    <property type="match status" value="1"/>
</dbReference>
<dbReference type="EMBL" id="QKZK01000011">
    <property type="protein sequence ID" value="PZX16807.1"/>
    <property type="molecule type" value="Genomic_DNA"/>
</dbReference>
<evidence type="ECO:0000259" key="5">
    <source>
        <dbReference type="PROSITE" id="PS50893"/>
    </source>
</evidence>
<evidence type="ECO:0000256" key="3">
    <source>
        <dbReference type="ARBA" id="ARBA00022741"/>
    </source>
</evidence>
<dbReference type="InterPro" id="IPR003439">
    <property type="entry name" value="ABC_transporter-like_ATP-bd"/>
</dbReference>
<dbReference type="CDD" id="cd03230">
    <property type="entry name" value="ABC_DR_subfamily_A"/>
    <property type="match status" value="1"/>
</dbReference>
<dbReference type="SUPFAM" id="SSF52540">
    <property type="entry name" value="P-loop containing nucleoside triphosphate hydrolases"/>
    <property type="match status" value="1"/>
</dbReference>